<dbReference type="AlphaFoldDB" id="A0A0D0BPP8"/>
<evidence type="ECO:0000313" key="4">
    <source>
        <dbReference type="Proteomes" id="UP000054538"/>
    </source>
</evidence>
<evidence type="ECO:0000313" key="3">
    <source>
        <dbReference type="EMBL" id="KIK73497.1"/>
    </source>
</evidence>
<dbReference type="HOGENOM" id="CLU_2027469_0_0_1"/>
<feature type="chain" id="PRO_5002224769" evidence="2">
    <location>
        <begin position="28"/>
        <end position="122"/>
    </location>
</feature>
<sequence length="122" mass="12955">MEPDSDEESTTQFLLLLLTTAAQVTSALSSSSSSTNAALPADAIPPTTKYQGPNAISGQSHSFAPIIASLLEDLTDMESSDDQQSIPLTPVDLSLLTLKNLFYYPSGGNSALTLTDFWHSCE</sequence>
<accession>A0A0D0BPP8</accession>
<name>A0A0D0BPP8_9AGAM</name>
<keyword evidence="4" id="KW-1185">Reference proteome</keyword>
<organism evidence="3 4">
    <name type="scientific">Paxillus rubicundulus Ve08.2h10</name>
    <dbReference type="NCBI Taxonomy" id="930991"/>
    <lineage>
        <taxon>Eukaryota</taxon>
        <taxon>Fungi</taxon>
        <taxon>Dikarya</taxon>
        <taxon>Basidiomycota</taxon>
        <taxon>Agaricomycotina</taxon>
        <taxon>Agaricomycetes</taxon>
        <taxon>Agaricomycetidae</taxon>
        <taxon>Boletales</taxon>
        <taxon>Paxilineae</taxon>
        <taxon>Paxillaceae</taxon>
        <taxon>Paxillus</taxon>
    </lineage>
</organism>
<protein>
    <submittedName>
        <fullName evidence="3">Uncharacterized protein</fullName>
    </submittedName>
</protein>
<dbReference type="InParanoid" id="A0A0D0BPP8"/>
<reference evidence="4" key="2">
    <citation type="submission" date="2015-01" db="EMBL/GenBank/DDBJ databases">
        <title>Evolutionary Origins and Diversification of the Mycorrhizal Mutualists.</title>
        <authorList>
            <consortium name="DOE Joint Genome Institute"/>
            <consortium name="Mycorrhizal Genomics Consortium"/>
            <person name="Kohler A."/>
            <person name="Kuo A."/>
            <person name="Nagy L.G."/>
            <person name="Floudas D."/>
            <person name="Copeland A."/>
            <person name="Barry K.W."/>
            <person name="Cichocki N."/>
            <person name="Veneault-Fourrey C."/>
            <person name="LaButti K."/>
            <person name="Lindquist E.A."/>
            <person name="Lipzen A."/>
            <person name="Lundell T."/>
            <person name="Morin E."/>
            <person name="Murat C."/>
            <person name="Riley R."/>
            <person name="Ohm R."/>
            <person name="Sun H."/>
            <person name="Tunlid A."/>
            <person name="Henrissat B."/>
            <person name="Grigoriev I.V."/>
            <person name="Hibbett D.S."/>
            <person name="Martin F."/>
        </authorList>
    </citation>
    <scope>NUCLEOTIDE SEQUENCE [LARGE SCALE GENOMIC DNA]</scope>
    <source>
        <strain evidence="4">Ve08.2h10</strain>
    </source>
</reference>
<evidence type="ECO:0000256" key="1">
    <source>
        <dbReference type="SAM" id="MobiDB-lite"/>
    </source>
</evidence>
<gene>
    <name evidence="3" type="ORF">PAXRUDRAFT_20781</name>
</gene>
<feature type="signal peptide" evidence="2">
    <location>
        <begin position="1"/>
        <end position="27"/>
    </location>
</feature>
<dbReference type="EMBL" id="KN829681">
    <property type="protein sequence ID" value="KIK73497.1"/>
    <property type="molecule type" value="Genomic_DNA"/>
</dbReference>
<evidence type="ECO:0000256" key="2">
    <source>
        <dbReference type="SAM" id="SignalP"/>
    </source>
</evidence>
<reference evidence="3 4" key="1">
    <citation type="submission" date="2014-04" db="EMBL/GenBank/DDBJ databases">
        <authorList>
            <consortium name="DOE Joint Genome Institute"/>
            <person name="Kuo A."/>
            <person name="Kohler A."/>
            <person name="Jargeat P."/>
            <person name="Nagy L.G."/>
            <person name="Floudas D."/>
            <person name="Copeland A."/>
            <person name="Barry K.W."/>
            <person name="Cichocki N."/>
            <person name="Veneault-Fourrey C."/>
            <person name="LaButti K."/>
            <person name="Lindquist E.A."/>
            <person name="Lipzen A."/>
            <person name="Lundell T."/>
            <person name="Morin E."/>
            <person name="Murat C."/>
            <person name="Sun H."/>
            <person name="Tunlid A."/>
            <person name="Henrissat B."/>
            <person name="Grigoriev I.V."/>
            <person name="Hibbett D.S."/>
            <person name="Martin F."/>
            <person name="Nordberg H.P."/>
            <person name="Cantor M.N."/>
            <person name="Hua S.X."/>
        </authorList>
    </citation>
    <scope>NUCLEOTIDE SEQUENCE [LARGE SCALE GENOMIC DNA]</scope>
    <source>
        <strain evidence="3 4">Ve08.2h10</strain>
    </source>
</reference>
<proteinExistence type="predicted"/>
<dbReference type="Proteomes" id="UP000054538">
    <property type="component" value="Unassembled WGS sequence"/>
</dbReference>
<keyword evidence="2" id="KW-0732">Signal</keyword>
<feature type="compositionally biased region" description="Low complexity" evidence="1">
    <location>
        <begin position="29"/>
        <end position="41"/>
    </location>
</feature>
<feature type="region of interest" description="Disordered" evidence="1">
    <location>
        <begin position="29"/>
        <end position="59"/>
    </location>
</feature>
<feature type="compositionally biased region" description="Polar residues" evidence="1">
    <location>
        <begin position="48"/>
        <end position="59"/>
    </location>
</feature>